<dbReference type="AlphaFoldDB" id="A0A5L4KCY7"/>
<organism evidence="2">
    <name type="scientific">Campylobacter fetus</name>
    <dbReference type="NCBI Taxonomy" id="196"/>
    <lineage>
        <taxon>Bacteria</taxon>
        <taxon>Pseudomonadati</taxon>
        <taxon>Campylobacterota</taxon>
        <taxon>Epsilonproteobacteria</taxon>
        <taxon>Campylobacterales</taxon>
        <taxon>Campylobacteraceae</taxon>
        <taxon>Campylobacter</taxon>
    </lineage>
</organism>
<gene>
    <name evidence="2" type="ORF">AAH17_09075</name>
    <name evidence="1" type="ORF">CX802_01945</name>
</gene>
<protein>
    <submittedName>
        <fullName evidence="2">Uncharacterized protein</fullName>
    </submittedName>
</protein>
<proteinExistence type="predicted"/>
<sequence>MEVIKEFYKGSISATTDVLEPSENTRFISNIFIKQKSNAAKVSITLNEEPISQNFIMQYGDANIVEANLVLAKGDKLGISVDNKLEDDFNQALMQKLIAIMATGEKFCDIKNGFMLTTKPVISGSNMVNEYCIYDFNLKQIYSIKLNIDNSNKIYMLNNGVIFYGSSNVFFNFLTKKAEQLSGIASGSLFRVGAHAAIYKKTDTASCVFLNSGKLKEIPLTPSHYNVQAIYNNFLITYKNNANAVNLVTGALISSQNSQIMMNVLNNLVYLHNTSSFNTKVYSIDKFEQIINAKFESTGINALCEYQATASLRYNVCNTGVVSVPTSNSIIYGKDGVIAEFSKPSGTQGSSVGATDGKLFFLPLNNNKLGVYASDAEKIAEFDYDFGSSLTTTKVISGKDVILVLTGTQNAHFLYDKTLKTLTPIVLNPVYTLMGDDKNGYEILDSEGNSHYYNLGDKELSQRARGKPEVFVKIDGVEIS</sequence>
<evidence type="ECO:0000313" key="2">
    <source>
        <dbReference type="EMBL" id="EAK0453784.1"/>
    </source>
</evidence>
<evidence type="ECO:0000313" key="1">
    <source>
        <dbReference type="EMBL" id="EAI8858613.1"/>
    </source>
</evidence>
<evidence type="ECO:0000313" key="3">
    <source>
        <dbReference type="Proteomes" id="UP000535509"/>
    </source>
</evidence>
<comment type="caution">
    <text evidence="2">The sequence shown here is derived from an EMBL/GenBank/DDBJ whole genome shotgun (WGS) entry which is preliminary data.</text>
</comment>
<keyword evidence="3" id="KW-1185">Reference proteome</keyword>
<dbReference type="EMBL" id="AABTCC010000003">
    <property type="protein sequence ID" value="EAI8858613.1"/>
    <property type="molecule type" value="Genomic_DNA"/>
</dbReference>
<dbReference type="EMBL" id="AACCXK010000040">
    <property type="protein sequence ID" value="EAK0453784.1"/>
    <property type="molecule type" value="Genomic_DNA"/>
</dbReference>
<accession>A0A5L4KCY7</accession>
<reference evidence="2" key="1">
    <citation type="submission" date="2018-05" db="EMBL/GenBank/DDBJ databases">
        <authorList>
            <consortium name="PulseNet: The National Subtyping Network for Foodborne Disease Surveillance"/>
            <person name="Tarr C.L."/>
            <person name="Trees E."/>
            <person name="Katz L.S."/>
            <person name="Carleton-Romer H.A."/>
            <person name="Stroika S."/>
            <person name="Kucerova Z."/>
            <person name="Roache K.F."/>
            <person name="Sabol A.L."/>
            <person name="Besser J."/>
            <person name="Gerner-Smidt P."/>
        </authorList>
    </citation>
    <scope>NUCLEOTIDE SEQUENCE</scope>
    <source>
        <strain evidence="2">2014D-0197</strain>
        <strain evidence="1 3">PNUSAC001503</strain>
    </source>
</reference>
<dbReference type="Proteomes" id="UP000535509">
    <property type="component" value="Unassembled WGS sequence"/>
</dbReference>
<dbReference type="RefSeq" id="WP_035148300.1">
    <property type="nucleotide sequence ID" value="NZ_CBCUYW010000055.1"/>
</dbReference>
<name>A0A5L4KCY7_CAMFE</name>